<dbReference type="GO" id="GO:0003899">
    <property type="term" value="F:DNA-directed RNA polymerase activity"/>
    <property type="evidence" value="ECO:0007669"/>
    <property type="project" value="InterPro"/>
</dbReference>
<name>A0AAD3SBH2_NEPGR</name>
<evidence type="ECO:0000259" key="4">
    <source>
        <dbReference type="Pfam" id="PF01191"/>
    </source>
</evidence>
<protein>
    <recommendedName>
        <fullName evidence="8">DNA-directed RNA polymerase V subunit 5A</fullName>
    </recommendedName>
</protein>
<dbReference type="GO" id="GO:0003677">
    <property type="term" value="F:DNA binding"/>
    <property type="evidence" value="ECO:0007669"/>
    <property type="project" value="InterPro"/>
</dbReference>
<organism evidence="6 7">
    <name type="scientific">Nepenthes gracilis</name>
    <name type="common">Slender pitcher plant</name>
    <dbReference type="NCBI Taxonomy" id="150966"/>
    <lineage>
        <taxon>Eukaryota</taxon>
        <taxon>Viridiplantae</taxon>
        <taxon>Streptophyta</taxon>
        <taxon>Embryophyta</taxon>
        <taxon>Tracheophyta</taxon>
        <taxon>Spermatophyta</taxon>
        <taxon>Magnoliopsida</taxon>
        <taxon>eudicotyledons</taxon>
        <taxon>Gunneridae</taxon>
        <taxon>Pentapetalae</taxon>
        <taxon>Caryophyllales</taxon>
        <taxon>Nepenthaceae</taxon>
        <taxon>Nepenthes</taxon>
    </lineage>
</organism>
<comment type="subcellular location">
    <subcellularLocation>
        <location evidence="1">Nucleus</location>
    </subcellularLocation>
</comment>
<evidence type="ECO:0008006" key="8">
    <source>
        <dbReference type="Google" id="ProtNLM"/>
    </source>
</evidence>
<dbReference type="PANTHER" id="PTHR10535">
    <property type="entry name" value="DNA-DIRECTED RNA POLYMERASES I, II, AND III SUBUNIT RPABC1"/>
    <property type="match status" value="1"/>
</dbReference>
<evidence type="ECO:0000256" key="3">
    <source>
        <dbReference type="ARBA" id="ARBA00025765"/>
    </source>
</evidence>
<accession>A0AAD3SBH2</accession>
<evidence type="ECO:0000256" key="2">
    <source>
        <dbReference type="ARBA" id="ARBA00023242"/>
    </source>
</evidence>
<sequence>MDGNGLDGEVDGEMTRRCLSSYVDDGTVESHRYYLARRTALEMLRDRGYAVPTSQIESSLTEFRQTYGPRPDPERLRISTFLRSNPDKKILVIFYGPSVVKVSDIRGIATQIVNKESLGGLILVLQNQITSQASKAVDLFSFKVEIFQITDLLVNITKHVLKPRHHVLTEQEKKKLLKKYSLEEKQLPRMSQKDAIARYYGLEKGQVVKVICSSFLSSSSSSMFRSCLPGLSMYVKQFLAALQHFAGYSSFQISDAITDSSSVRSNSTALRVWTR</sequence>
<feature type="domain" description="RNA polymerase Rpb5 N-terminal" evidence="5">
    <location>
        <begin position="29"/>
        <end position="111"/>
    </location>
</feature>
<dbReference type="GO" id="GO:0006362">
    <property type="term" value="P:transcription elongation by RNA polymerase I"/>
    <property type="evidence" value="ECO:0007669"/>
    <property type="project" value="TreeGrafter"/>
</dbReference>
<dbReference type="Pfam" id="PF01191">
    <property type="entry name" value="RNA_pol_Rpb5_C"/>
    <property type="match status" value="1"/>
</dbReference>
<dbReference type="FunFam" id="3.90.940.20:FF:000001">
    <property type="entry name" value="DNA-directed RNA polymerases I, II, and III subunit RPABC1"/>
    <property type="match status" value="1"/>
</dbReference>
<gene>
    <name evidence="6" type="ORF">Nepgr_009973</name>
</gene>
<dbReference type="InterPro" id="IPR035913">
    <property type="entry name" value="RPB5-like_sf"/>
</dbReference>
<keyword evidence="7" id="KW-1185">Reference proteome</keyword>
<comment type="caution">
    <text evidence="6">The sequence shown here is derived from an EMBL/GenBank/DDBJ whole genome shotgun (WGS) entry which is preliminary data.</text>
</comment>
<feature type="domain" description="RNA polymerase subunit H/Rpb5 C-terminal" evidence="4">
    <location>
        <begin position="154"/>
        <end position="217"/>
    </location>
</feature>
<dbReference type="InterPro" id="IPR005571">
    <property type="entry name" value="RNA_pol_Rpb5_N"/>
</dbReference>
<dbReference type="Gene3D" id="3.90.940.20">
    <property type="entry name" value="RPB5-like RNA polymerase subunit"/>
    <property type="match status" value="1"/>
</dbReference>
<dbReference type="PANTHER" id="PTHR10535:SF2">
    <property type="entry name" value="DNA-DIRECTED RNA POLYMERASE V SUBUNIT 5A"/>
    <property type="match status" value="1"/>
</dbReference>
<evidence type="ECO:0000313" key="6">
    <source>
        <dbReference type="EMBL" id="GMH08133.1"/>
    </source>
</evidence>
<proteinExistence type="inferred from homology"/>
<dbReference type="Pfam" id="PF03871">
    <property type="entry name" value="RNA_pol_Rpb5_N"/>
    <property type="match status" value="1"/>
</dbReference>
<dbReference type="AlphaFoldDB" id="A0AAD3SBH2"/>
<dbReference type="GO" id="GO:0055029">
    <property type="term" value="C:nuclear DNA-directed RNA polymerase complex"/>
    <property type="evidence" value="ECO:0007669"/>
    <property type="project" value="UniProtKB-ARBA"/>
</dbReference>
<evidence type="ECO:0000259" key="5">
    <source>
        <dbReference type="Pfam" id="PF03871"/>
    </source>
</evidence>
<dbReference type="GO" id="GO:0006366">
    <property type="term" value="P:transcription by RNA polymerase II"/>
    <property type="evidence" value="ECO:0007669"/>
    <property type="project" value="TreeGrafter"/>
</dbReference>
<comment type="similarity">
    <text evidence="3">Belongs to the archaeal Rpo5/eukaryotic RPB5 RNA polymerase subunit family.</text>
</comment>
<evidence type="ECO:0000256" key="1">
    <source>
        <dbReference type="ARBA" id="ARBA00004123"/>
    </source>
</evidence>
<dbReference type="SUPFAM" id="SSF55287">
    <property type="entry name" value="RPB5-like RNA polymerase subunit"/>
    <property type="match status" value="1"/>
</dbReference>
<dbReference type="Gene3D" id="3.40.1340.10">
    <property type="entry name" value="RNA polymerase, Rpb5, N-terminal domain"/>
    <property type="match status" value="1"/>
</dbReference>
<dbReference type="GO" id="GO:0042797">
    <property type="term" value="P:tRNA transcription by RNA polymerase III"/>
    <property type="evidence" value="ECO:0007669"/>
    <property type="project" value="TreeGrafter"/>
</dbReference>
<dbReference type="Proteomes" id="UP001279734">
    <property type="component" value="Unassembled WGS sequence"/>
</dbReference>
<dbReference type="EMBL" id="BSYO01000008">
    <property type="protein sequence ID" value="GMH08133.1"/>
    <property type="molecule type" value="Genomic_DNA"/>
</dbReference>
<evidence type="ECO:0000313" key="7">
    <source>
        <dbReference type="Proteomes" id="UP001279734"/>
    </source>
</evidence>
<reference evidence="6" key="1">
    <citation type="submission" date="2023-05" db="EMBL/GenBank/DDBJ databases">
        <title>Nepenthes gracilis genome sequencing.</title>
        <authorList>
            <person name="Fukushima K."/>
        </authorList>
    </citation>
    <scope>NUCLEOTIDE SEQUENCE</scope>
    <source>
        <strain evidence="6">SING2019-196</strain>
    </source>
</reference>
<dbReference type="SUPFAM" id="SSF53036">
    <property type="entry name" value="Eukaryotic RPB5 N-terminal domain"/>
    <property type="match status" value="1"/>
</dbReference>
<dbReference type="InterPro" id="IPR036710">
    <property type="entry name" value="RNA_pol_Rpb5_N_sf"/>
</dbReference>
<dbReference type="InterPro" id="IPR014381">
    <property type="entry name" value="Arch_Rpo5/euc_Rpb5"/>
</dbReference>
<dbReference type="InterPro" id="IPR000783">
    <property type="entry name" value="RNA_pol_subH/Rpb5_C"/>
</dbReference>
<keyword evidence="2" id="KW-0539">Nucleus</keyword>